<comment type="caution">
    <text evidence="3">The sequence shown here is derived from an EMBL/GenBank/DDBJ whole genome shotgun (WGS) entry which is preliminary data.</text>
</comment>
<dbReference type="Gene3D" id="3.30.2290.10">
    <property type="entry name" value="PmbA/TldD superfamily"/>
    <property type="match status" value="1"/>
</dbReference>
<dbReference type="GO" id="GO:0005829">
    <property type="term" value="C:cytosol"/>
    <property type="evidence" value="ECO:0007669"/>
    <property type="project" value="TreeGrafter"/>
</dbReference>
<dbReference type="InterPro" id="IPR045569">
    <property type="entry name" value="Metalloprtase-TldD/E_C"/>
</dbReference>
<dbReference type="PANTHER" id="PTHR30624:SF0">
    <property type="entry name" value="METALLOPROTEASE SLR0863"/>
    <property type="match status" value="1"/>
</dbReference>
<evidence type="ECO:0000259" key="2">
    <source>
        <dbReference type="Pfam" id="PF19289"/>
    </source>
</evidence>
<dbReference type="PANTHER" id="PTHR30624">
    <property type="entry name" value="UNCHARACTERIZED PROTEIN TLDD AND PMBA"/>
    <property type="match status" value="1"/>
</dbReference>
<dbReference type="EMBL" id="MHQY01000038">
    <property type="protein sequence ID" value="OHA12885.1"/>
    <property type="molecule type" value="Genomic_DNA"/>
</dbReference>
<reference evidence="3 4" key="1">
    <citation type="journal article" date="2016" name="Nat. Commun.">
        <title>Thousands of microbial genomes shed light on interconnected biogeochemical processes in an aquifer system.</title>
        <authorList>
            <person name="Anantharaman K."/>
            <person name="Brown C.T."/>
            <person name="Hug L.A."/>
            <person name="Sharon I."/>
            <person name="Castelle C.J."/>
            <person name="Probst A.J."/>
            <person name="Thomas B.C."/>
            <person name="Singh A."/>
            <person name="Wilkins M.J."/>
            <person name="Karaoz U."/>
            <person name="Brodie E.L."/>
            <person name="Williams K.H."/>
            <person name="Hubbard S.S."/>
            <person name="Banfield J.F."/>
        </authorList>
    </citation>
    <scope>NUCLEOTIDE SEQUENCE [LARGE SCALE GENOMIC DNA]</scope>
</reference>
<dbReference type="GO" id="GO:0006508">
    <property type="term" value="P:proteolysis"/>
    <property type="evidence" value="ECO:0007669"/>
    <property type="project" value="UniProtKB-KW"/>
</dbReference>
<keyword evidence="3" id="KW-0645">Protease</keyword>
<gene>
    <name evidence="3" type="ORF">A3G49_03750</name>
</gene>
<evidence type="ECO:0000313" key="4">
    <source>
        <dbReference type="Proteomes" id="UP000177171"/>
    </source>
</evidence>
<sequence>MAYERVTIELGEHLKQDLRNVLNDFKKAKNCVSHADARINISEGQYAASQNGILKGSGRDYSLELHTRVIAGRKVNASGYYGISLGPTDIPDFAKIVKMALEKSYGRAMANAEHKFERMVSWKELGNTLWDTRLARVPIHEKTIPAKFLIWPLDVSLDTIGKTVKKISKELKKNDAKLQINDIYLATWVEREIFASAEGALIDQTFCYTQGITYVLAVSKNVQQEHYDCFGHQRGWEIVENGVNEEFTRFPNFRQFSFNLAHEASTLSACPPCPWTDKPVVVITDPHYNTLKVHEIVGHPTELDRILKMETAYAGRSWLFKNFEENMLGKRVGSALLNAYSDPTLPGYGHYQYDHEGTPAKRVWHIKNGILLGFMNSRQTSAIFGDTACDPNGHWKANGGQVVPLIRMSNTVFAEGDKNPNDIISEVEHGYYLVGHRIPSIAESRENFRISARKVYEIKNGKPVRLYRDGGMMADTHDYFMNVDAVGNDFRLYPIFNCGKGQPMQAKRLGNGGPTMRSRAKLTGGAK</sequence>
<dbReference type="Proteomes" id="UP000177171">
    <property type="component" value="Unassembled WGS sequence"/>
</dbReference>
<feature type="domain" description="Metalloprotease TldD/E C-terminal" evidence="2">
    <location>
        <begin position="282"/>
        <end position="508"/>
    </location>
</feature>
<dbReference type="InterPro" id="IPR036059">
    <property type="entry name" value="TldD/PmbA_sf"/>
</dbReference>
<evidence type="ECO:0000256" key="1">
    <source>
        <dbReference type="ARBA" id="ARBA00005836"/>
    </source>
</evidence>
<keyword evidence="3" id="KW-0378">Hydrolase</keyword>
<dbReference type="InterPro" id="IPR035068">
    <property type="entry name" value="TldD/PmbA_N"/>
</dbReference>
<name>A0A1G2LMP3_9BACT</name>
<dbReference type="AlphaFoldDB" id="A0A1G2LMP3"/>
<dbReference type="SUPFAM" id="SSF111283">
    <property type="entry name" value="Putative modulator of DNA gyrase, PmbA/TldD"/>
    <property type="match status" value="1"/>
</dbReference>
<dbReference type="GO" id="GO:0008237">
    <property type="term" value="F:metallopeptidase activity"/>
    <property type="evidence" value="ECO:0007669"/>
    <property type="project" value="InterPro"/>
</dbReference>
<organism evidence="3 4">
    <name type="scientific">Candidatus Sungbacteria bacterium RIFCSPLOWO2_12_FULL_41_11</name>
    <dbReference type="NCBI Taxonomy" id="1802286"/>
    <lineage>
        <taxon>Bacteria</taxon>
        <taxon>Candidatus Sungiibacteriota</taxon>
    </lineage>
</organism>
<proteinExistence type="inferred from homology"/>
<comment type="similarity">
    <text evidence="1">Belongs to the peptidase U62 family.</text>
</comment>
<evidence type="ECO:0000313" key="3">
    <source>
        <dbReference type="EMBL" id="OHA12885.1"/>
    </source>
</evidence>
<protein>
    <submittedName>
        <fullName evidence="3">Protease</fullName>
    </submittedName>
</protein>
<dbReference type="InterPro" id="IPR051463">
    <property type="entry name" value="Peptidase_U62_metallo"/>
</dbReference>
<dbReference type="Pfam" id="PF19289">
    <property type="entry name" value="PmbA_TldD_3rd"/>
    <property type="match status" value="1"/>
</dbReference>
<accession>A0A1G2LMP3</accession>